<feature type="domain" description="DUF4384" evidence="1">
    <location>
        <begin position="127"/>
        <end position="203"/>
    </location>
</feature>
<accession>A0A2N6KCP2</accession>
<gene>
    <name evidence="2" type="ORF">CEN50_18595</name>
</gene>
<evidence type="ECO:0000313" key="2">
    <source>
        <dbReference type="EMBL" id="PLZ96462.1"/>
    </source>
</evidence>
<reference evidence="2 3" key="1">
    <citation type="submission" date="2017-07" db="EMBL/GenBank/DDBJ databases">
        <title>Genomes of Fischerella (Mastigocladus) sp. strains.</title>
        <authorList>
            <person name="Miller S.R."/>
        </authorList>
    </citation>
    <scope>NUCLEOTIDE SEQUENCE [LARGE SCALE GENOMIC DNA]</scope>
    <source>
        <strain evidence="2 3">CCMEE 5268</strain>
    </source>
</reference>
<dbReference type="EMBL" id="NMQA01000238">
    <property type="protein sequence ID" value="PLZ96462.1"/>
    <property type="molecule type" value="Genomic_DNA"/>
</dbReference>
<name>A0A2N6KCP2_9CYAN</name>
<dbReference type="InterPro" id="IPR025493">
    <property type="entry name" value="DUF4384"/>
</dbReference>
<comment type="caution">
    <text evidence="2">The sequence shown here is derived from an EMBL/GenBank/DDBJ whole genome shotgun (WGS) entry which is preliminary data.</text>
</comment>
<proteinExistence type="predicted"/>
<dbReference type="RefSeq" id="WP_102174266.1">
    <property type="nucleotide sequence ID" value="NZ_NMQA01000238.1"/>
</dbReference>
<dbReference type="AlphaFoldDB" id="A0A2N6KCP2"/>
<evidence type="ECO:0000259" key="1">
    <source>
        <dbReference type="Pfam" id="PF14326"/>
    </source>
</evidence>
<dbReference type="Proteomes" id="UP000235025">
    <property type="component" value="Unassembled WGS sequence"/>
</dbReference>
<dbReference type="Pfam" id="PF14326">
    <property type="entry name" value="DUF4384"/>
    <property type="match status" value="1"/>
</dbReference>
<evidence type="ECO:0000313" key="3">
    <source>
        <dbReference type="Proteomes" id="UP000235025"/>
    </source>
</evidence>
<sequence length="251" mass="28293">MARSLVASSAGIKQARIALERQNLTQMALVNERGIASWSTINNFFNGKPVQRQIFIEICSELNLNWQDIALSPSEEEETQKLTPLDKLWQQLETLGSPTEQMGLVLVKEETLGWRWQTPSRYEKSVSLGSHIRFEINLESSGYLLLIQKDTSGKVWCFCPSCFASQPQLDTGKTIVPQEGSPMTSFPIEGDAGKEHILAVITKDAPTLDWLPQGSDTPLQLEESHLWQLLEFVNESEECQVLYTDYMITAN</sequence>
<protein>
    <recommendedName>
        <fullName evidence="1">DUF4384 domain-containing protein</fullName>
    </recommendedName>
</protein>
<organism evidence="2 3">
    <name type="scientific">Fischerella thermalis CCMEE 5268</name>
    <dbReference type="NCBI Taxonomy" id="2019662"/>
    <lineage>
        <taxon>Bacteria</taxon>
        <taxon>Bacillati</taxon>
        <taxon>Cyanobacteriota</taxon>
        <taxon>Cyanophyceae</taxon>
        <taxon>Nostocales</taxon>
        <taxon>Hapalosiphonaceae</taxon>
        <taxon>Fischerella</taxon>
    </lineage>
</organism>